<dbReference type="Gene3D" id="3.40.50.300">
    <property type="entry name" value="P-loop containing nucleotide triphosphate hydrolases"/>
    <property type="match status" value="1"/>
</dbReference>
<reference evidence="5" key="1">
    <citation type="submission" date="2023-11" db="EMBL/GenBank/DDBJ databases">
        <authorList>
            <person name="Alioto T."/>
            <person name="Alioto T."/>
            <person name="Gomez Garrido J."/>
        </authorList>
    </citation>
    <scope>NUCLEOTIDE SEQUENCE</scope>
</reference>
<evidence type="ECO:0000313" key="5">
    <source>
        <dbReference type="EMBL" id="CAK4033340.1"/>
    </source>
</evidence>
<dbReference type="PROSITE" id="PS50088">
    <property type="entry name" value="ANK_REPEAT"/>
    <property type="match status" value="1"/>
</dbReference>
<accession>A0AAI9EEP5</accession>
<name>A0AAI9EEP5_9PEZI</name>
<proteinExistence type="predicted"/>
<comment type="caution">
    <text evidence="5">The sequence shown here is derived from an EMBL/GenBank/DDBJ whole genome shotgun (WGS) entry which is preliminary data.</text>
</comment>
<dbReference type="Pfam" id="PF24883">
    <property type="entry name" value="NPHP3_N"/>
    <property type="match status" value="1"/>
</dbReference>
<sequence length="763" mass="85956">MDVVGTIASVVDLSTKLYAYIQNVEDAPKNISRLCTEISTLKGILEDIESRRPSTNDAPTSALDSSLDNASSIVTQLLQQLSKGESSFKRKLRYLKWPFTEKDVAQDTERLSRANQSLMLALIGELQSVPQDLIEIQATSQATLQKVENIEDMILGETVKRETKEQFEARRSIIKFLAPASPDERHREVCHAWRVSDPGAWFLDGAFKTWMEDSDPTSRVMLLCGSSGSGKSTLLSRVVEHQKHKVGADMTAYFYCVYNKVETQEVRNVLGSWAVQLSPPLPKALDGFQEEASKAAPVLIAHLQDLITDLAYASPSVLLVLDALNESNEAGELAANIASIVNRSRNVRLLISSTSEGLLTARGCTCKRIDMIPAQIAQDVEVYVRQKVREHPALEPEDEDKIVEIIVPKSNGMFMWAKYQMEYLSSIPIADQVIEALDDLPSNLDDEYTFRLQRLLQLPKFWQRLVREALVWLSYSLRPLRIDELAEAVAYSFGLKQFGKRSRLPRPMDLLDMCQGLVRLDAVTGIVSLAHSSVVTFLESDTIRSTSATYFAMDEDRDERALLQKCLSYLQMDAFQIGSGCSRHDIRSFFREYPLLHYAGNMWAIHARQFAIAYRLTQSELQLILDLFASQKMESGGHFAFWIRTILPHTPIEIIKRAQPLYYASSYGLAQVVDEMFSRGLVDKTNPEAKWYLDAKSGRYSSTALQVAAYRGQVETVEILLDHGANPHFTDENGNTSIEWASMRGHEEIHRLLLQATRNQEGP</sequence>
<dbReference type="InterPro" id="IPR054471">
    <property type="entry name" value="GPIID_WHD"/>
</dbReference>
<organism evidence="5 6">
    <name type="scientific">Lecanosticta acicola</name>
    <dbReference type="NCBI Taxonomy" id="111012"/>
    <lineage>
        <taxon>Eukaryota</taxon>
        <taxon>Fungi</taxon>
        <taxon>Dikarya</taxon>
        <taxon>Ascomycota</taxon>
        <taxon>Pezizomycotina</taxon>
        <taxon>Dothideomycetes</taxon>
        <taxon>Dothideomycetidae</taxon>
        <taxon>Mycosphaerellales</taxon>
        <taxon>Mycosphaerellaceae</taxon>
        <taxon>Lecanosticta</taxon>
    </lineage>
</organism>
<dbReference type="Gene3D" id="1.25.40.20">
    <property type="entry name" value="Ankyrin repeat-containing domain"/>
    <property type="match status" value="1"/>
</dbReference>
<dbReference type="Pfam" id="PF22939">
    <property type="entry name" value="WHD_GPIID"/>
    <property type="match status" value="1"/>
</dbReference>
<dbReference type="EMBL" id="CAVMBE010000084">
    <property type="protein sequence ID" value="CAK4033340.1"/>
    <property type="molecule type" value="Genomic_DNA"/>
</dbReference>
<dbReference type="InterPro" id="IPR027417">
    <property type="entry name" value="P-loop_NTPase"/>
</dbReference>
<evidence type="ECO:0000256" key="1">
    <source>
        <dbReference type="ARBA" id="ARBA00022737"/>
    </source>
</evidence>
<dbReference type="PROSITE" id="PS50297">
    <property type="entry name" value="ANK_REP_REGION"/>
    <property type="match status" value="1"/>
</dbReference>
<dbReference type="InterPro" id="IPR056884">
    <property type="entry name" value="NPHP3-like_N"/>
</dbReference>
<evidence type="ECO:0000256" key="2">
    <source>
        <dbReference type="PROSITE-ProRule" id="PRU00023"/>
    </source>
</evidence>
<dbReference type="PANTHER" id="PTHR10039:SF16">
    <property type="entry name" value="GPI INOSITOL-DEACYLASE"/>
    <property type="match status" value="1"/>
</dbReference>
<feature type="domain" description="GPI inositol-deacylase winged helix" evidence="3">
    <location>
        <begin position="463"/>
        <end position="546"/>
    </location>
</feature>
<dbReference type="AlphaFoldDB" id="A0AAI9EEP5"/>
<evidence type="ECO:0000259" key="4">
    <source>
        <dbReference type="Pfam" id="PF24883"/>
    </source>
</evidence>
<dbReference type="SUPFAM" id="SSF48403">
    <property type="entry name" value="Ankyrin repeat"/>
    <property type="match status" value="1"/>
</dbReference>
<feature type="domain" description="Nephrocystin 3-like N-terminal" evidence="4">
    <location>
        <begin position="199"/>
        <end position="353"/>
    </location>
</feature>
<dbReference type="InterPro" id="IPR002110">
    <property type="entry name" value="Ankyrin_rpt"/>
</dbReference>
<protein>
    <submittedName>
        <fullName evidence="5">Ankyrin repeat-containing</fullName>
    </submittedName>
</protein>
<gene>
    <name evidence="5" type="ORF">LECACI_7A008498</name>
</gene>
<keyword evidence="1" id="KW-0677">Repeat</keyword>
<dbReference type="SMART" id="SM00248">
    <property type="entry name" value="ANK"/>
    <property type="match status" value="3"/>
</dbReference>
<dbReference type="Proteomes" id="UP001296104">
    <property type="component" value="Unassembled WGS sequence"/>
</dbReference>
<keyword evidence="6" id="KW-1185">Reference proteome</keyword>
<evidence type="ECO:0000259" key="3">
    <source>
        <dbReference type="Pfam" id="PF22939"/>
    </source>
</evidence>
<dbReference type="SUPFAM" id="SSF52540">
    <property type="entry name" value="P-loop containing nucleoside triphosphate hydrolases"/>
    <property type="match status" value="1"/>
</dbReference>
<dbReference type="Pfam" id="PF12796">
    <property type="entry name" value="Ank_2"/>
    <property type="match status" value="1"/>
</dbReference>
<dbReference type="PANTHER" id="PTHR10039">
    <property type="entry name" value="AMELOGENIN"/>
    <property type="match status" value="1"/>
</dbReference>
<dbReference type="InterPro" id="IPR036770">
    <property type="entry name" value="Ankyrin_rpt-contain_sf"/>
</dbReference>
<evidence type="ECO:0000313" key="6">
    <source>
        <dbReference type="Proteomes" id="UP001296104"/>
    </source>
</evidence>
<keyword evidence="2" id="KW-0040">ANK repeat</keyword>
<feature type="repeat" description="ANK" evidence="2">
    <location>
        <begin position="700"/>
        <end position="732"/>
    </location>
</feature>